<dbReference type="KEGG" id="adu:107468934"/>
<dbReference type="AlphaFoldDB" id="A0A6P4C561"/>
<sequence>MKSLRNPWWECLIVKLLGRRISLAALTRRLEIMWSRMGSIEVIDLGNDFFIVKFFSSKDLDFALTGGPWRIFDNYLTIRPWQLDFNPKAVTIDRIAAWVRLPGLDIEYYEETMLRKIGNIIGRTLRVDPKMAEKCREKFARLCVELNLTEPLVSQYSINGKRYLAQYEGLHCICFTCGMVGHEKSNYSKSQMKIQTSAIIPAMSEGRTEETLHGHNNGEGSHGNSEKDKGKKFSTEDNSTYGSWMQI</sequence>
<dbReference type="OrthoDB" id="1937106at2759"/>
<feature type="compositionally biased region" description="Polar residues" evidence="1">
    <location>
        <begin position="236"/>
        <end position="247"/>
    </location>
</feature>
<feature type="region of interest" description="Disordered" evidence="1">
    <location>
        <begin position="208"/>
        <end position="247"/>
    </location>
</feature>
<feature type="compositionally biased region" description="Low complexity" evidence="1">
    <location>
        <begin position="214"/>
        <end position="223"/>
    </location>
</feature>
<evidence type="ECO:0000313" key="3">
    <source>
        <dbReference type="Proteomes" id="UP000515211"/>
    </source>
</evidence>
<dbReference type="InterPro" id="IPR025558">
    <property type="entry name" value="DUF4283"/>
</dbReference>
<dbReference type="RefSeq" id="XP_015943802.1">
    <property type="nucleotide sequence ID" value="XM_016088316.1"/>
</dbReference>
<reference evidence="3" key="1">
    <citation type="journal article" date="2016" name="Nat. Genet.">
        <title>The genome sequences of Arachis duranensis and Arachis ipaensis, the diploid ancestors of cultivated peanut.</title>
        <authorList>
            <person name="Bertioli D.J."/>
            <person name="Cannon S.B."/>
            <person name="Froenicke L."/>
            <person name="Huang G."/>
            <person name="Farmer A.D."/>
            <person name="Cannon E.K."/>
            <person name="Liu X."/>
            <person name="Gao D."/>
            <person name="Clevenger J."/>
            <person name="Dash S."/>
            <person name="Ren L."/>
            <person name="Moretzsohn M.C."/>
            <person name="Shirasawa K."/>
            <person name="Huang W."/>
            <person name="Vidigal B."/>
            <person name="Abernathy B."/>
            <person name="Chu Y."/>
            <person name="Niederhuth C.E."/>
            <person name="Umale P."/>
            <person name="Araujo A.C."/>
            <person name="Kozik A."/>
            <person name="Kim K.D."/>
            <person name="Burow M.D."/>
            <person name="Varshney R.K."/>
            <person name="Wang X."/>
            <person name="Zhang X."/>
            <person name="Barkley N."/>
            <person name="Guimaraes P.M."/>
            <person name="Isobe S."/>
            <person name="Guo B."/>
            <person name="Liao B."/>
            <person name="Stalker H.T."/>
            <person name="Schmitz R.J."/>
            <person name="Scheffler B.E."/>
            <person name="Leal-Bertioli S.C."/>
            <person name="Xun X."/>
            <person name="Jackson S.A."/>
            <person name="Michelmore R."/>
            <person name="Ozias-Akins P."/>
        </authorList>
    </citation>
    <scope>NUCLEOTIDE SEQUENCE [LARGE SCALE GENOMIC DNA]</scope>
    <source>
        <strain evidence="3">cv. V14167</strain>
    </source>
</reference>
<dbReference type="Pfam" id="PF14111">
    <property type="entry name" value="DUF4283"/>
    <property type="match status" value="1"/>
</dbReference>
<name>A0A6P4C561_ARADU</name>
<keyword evidence="3" id="KW-1185">Reference proteome</keyword>
<evidence type="ECO:0000256" key="1">
    <source>
        <dbReference type="SAM" id="MobiDB-lite"/>
    </source>
</evidence>
<reference evidence="4" key="2">
    <citation type="submission" date="2025-08" db="UniProtKB">
        <authorList>
            <consortium name="RefSeq"/>
        </authorList>
    </citation>
    <scope>IDENTIFICATION</scope>
    <source>
        <tissue evidence="4">Whole plant</tissue>
    </source>
</reference>
<accession>A0A6P4C561</accession>
<feature type="compositionally biased region" description="Basic and acidic residues" evidence="1">
    <location>
        <begin position="224"/>
        <end position="235"/>
    </location>
</feature>
<feature type="domain" description="DUF4283" evidence="2">
    <location>
        <begin position="8"/>
        <end position="88"/>
    </location>
</feature>
<dbReference type="Proteomes" id="UP000515211">
    <property type="component" value="Chromosome 10"/>
</dbReference>
<gene>
    <name evidence="4" type="primary">LOC107468934</name>
</gene>
<dbReference type="GeneID" id="107468934"/>
<dbReference type="InterPro" id="IPR040256">
    <property type="entry name" value="At4g02000-like"/>
</dbReference>
<dbReference type="PANTHER" id="PTHR31286">
    <property type="entry name" value="GLYCINE-RICH CELL WALL STRUCTURAL PROTEIN 1.8-LIKE"/>
    <property type="match status" value="1"/>
</dbReference>
<evidence type="ECO:0000313" key="4">
    <source>
        <dbReference type="RefSeq" id="XP_015943802.1"/>
    </source>
</evidence>
<evidence type="ECO:0000259" key="2">
    <source>
        <dbReference type="Pfam" id="PF14111"/>
    </source>
</evidence>
<proteinExistence type="predicted"/>
<dbReference type="PANTHER" id="PTHR31286:SF99">
    <property type="entry name" value="DUF4283 DOMAIN-CONTAINING PROTEIN"/>
    <property type="match status" value="1"/>
</dbReference>
<protein>
    <submittedName>
        <fullName evidence="4">Uncharacterized protein LOC107468934</fullName>
    </submittedName>
</protein>
<organism evidence="3 4">
    <name type="scientific">Arachis duranensis</name>
    <name type="common">Wild peanut</name>
    <dbReference type="NCBI Taxonomy" id="130453"/>
    <lineage>
        <taxon>Eukaryota</taxon>
        <taxon>Viridiplantae</taxon>
        <taxon>Streptophyta</taxon>
        <taxon>Embryophyta</taxon>
        <taxon>Tracheophyta</taxon>
        <taxon>Spermatophyta</taxon>
        <taxon>Magnoliopsida</taxon>
        <taxon>eudicotyledons</taxon>
        <taxon>Gunneridae</taxon>
        <taxon>Pentapetalae</taxon>
        <taxon>rosids</taxon>
        <taxon>fabids</taxon>
        <taxon>Fabales</taxon>
        <taxon>Fabaceae</taxon>
        <taxon>Papilionoideae</taxon>
        <taxon>50 kb inversion clade</taxon>
        <taxon>dalbergioids sensu lato</taxon>
        <taxon>Dalbergieae</taxon>
        <taxon>Pterocarpus clade</taxon>
        <taxon>Arachis</taxon>
    </lineage>
</organism>